<evidence type="ECO:0000313" key="2">
    <source>
        <dbReference type="Proteomes" id="UP000065504"/>
    </source>
</evidence>
<name>A0A108CS30_9BURK</name>
<proteinExistence type="predicted"/>
<accession>A0A108CS30</accession>
<gene>
    <name evidence="1" type="ORF">WM16_08970</name>
</gene>
<evidence type="ECO:0000313" key="1">
    <source>
        <dbReference type="EMBL" id="KWK79653.1"/>
    </source>
</evidence>
<dbReference type="AlphaFoldDB" id="A0A108CS30"/>
<dbReference type="Proteomes" id="UP000065504">
    <property type="component" value="Unassembled WGS sequence"/>
</dbReference>
<dbReference type="EMBL" id="LPLU01000048">
    <property type="protein sequence ID" value="KWK79653.1"/>
    <property type="molecule type" value="Genomic_DNA"/>
</dbReference>
<protein>
    <submittedName>
        <fullName evidence="1">Uncharacterized protein</fullName>
    </submittedName>
</protein>
<organism evidence="1 2">
    <name type="scientific">Burkholderia ubonensis</name>
    <dbReference type="NCBI Taxonomy" id="101571"/>
    <lineage>
        <taxon>Bacteria</taxon>
        <taxon>Pseudomonadati</taxon>
        <taxon>Pseudomonadota</taxon>
        <taxon>Betaproteobacteria</taxon>
        <taxon>Burkholderiales</taxon>
        <taxon>Burkholderiaceae</taxon>
        <taxon>Burkholderia</taxon>
        <taxon>Burkholderia cepacia complex</taxon>
    </lineage>
</organism>
<comment type="caution">
    <text evidence="1">The sequence shown here is derived from an EMBL/GenBank/DDBJ whole genome shotgun (WGS) entry which is preliminary data.</text>
</comment>
<reference evidence="1 2" key="1">
    <citation type="submission" date="2015-11" db="EMBL/GenBank/DDBJ databases">
        <title>Expanding the genomic diversity of Burkholderia species for the development of highly accurate diagnostics.</title>
        <authorList>
            <person name="Sahl J."/>
            <person name="Keim P."/>
            <person name="Wagner D."/>
        </authorList>
    </citation>
    <scope>NUCLEOTIDE SEQUENCE [LARGE SCALE GENOMIC DNA]</scope>
    <source>
        <strain evidence="1 2">MSMB782WGS</strain>
    </source>
</reference>
<sequence>MVVAMIAMRVMEAAVDQIIDMVAMRYRFVPASRPVDVTRVVAAASLRALIRILCADVERVFVDMVAVRMVQMAIVQVIDVVTMPDCGMTATRTVLMLMLGMMRFIARAHAYLLDLPGGADVADPLEIV</sequence>